<proteinExistence type="predicted"/>
<name>A0A4Y9ZP91_9AGAM</name>
<keyword evidence="3" id="KW-1185">Reference proteome</keyword>
<feature type="region of interest" description="Disordered" evidence="1">
    <location>
        <begin position="53"/>
        <end position="80"/>
    </location>
</feature>
<dbReference type="OrthoDB" id="3341102at2759"/>
<evidence type="ECO:0000256" key="1">
    <source>
        <dbReference type="SAM" id="MobiDB-lite"/>
    </source>
</evidence>
<reference evidence="2 3" key="1">
    <citation type="submission" date="2019-02" db="EMBL/GenBank/DDBJ databases">
        <title>Genome sequencing of the rare red list fungi Hericium alpestre (H. flagellum).</title>
        <authorList>
            <person name="Buettner E."/>
            <person name="Kellner H."/>
        </authorList>
    </citation>
    <scope>NUCLEOTIDE SEQUENCE [LARGE SCALE GENOMIC DNA]</scope>
    <source>
        <strain evidence="2 3">DSM 108284</strain>
    </source>
</reference>
<evidence type="ECO:0000313" key="3">
    <source>
        <dbReference type="Proteomes" id="UP000298061"/>
    </source>
</evidence>
<evidence type="ECO:0000313" key="2">
    <source>
        <dbReference type="EMBL" id="TFY76706.1"/>
    </source>
</evidence>
<accession>A0A4Y9ZP91</accession>
<dbReference type="STRING" id="135208.A0A4Y9ZP91"/>
<evidence type="ECO:0008006" key="4">
    <source>
        <dbReference type="Google" id="ProtNLM"/>
    </source>
</evidence>
<dbReference type="Proteomes" id="UP000298061">
    <property type="component" value="Unassembled WGS sequence"/>
</dbReference>
<dbReference type="AlphaFoldDB" id="A0A4Y9ZP91"/>
<gene>
    <name evidence="2" type="ORF">EWM64_g7306</name>
</gene>
<feature type="compositionally biased region" description="Basic and acidic residues" evidence="1">
    <location>
        <begin position="64"/>
        <end position="75"/>
    </location>
</feature>
<dbReference type="EMBL" id="SFCI01001124">
    <property type="protein sequence ID" value="TFY76706.1"/>
    <property type="molecule type" value="Genomic_DNA"/>
</dbReference>
<feature type="compositionally biased region" description="Basic residues" evidence="1">
    <location>
        <begin position="54"/>
        <end position="63"/>
    </location>
</feature>
<organism evidence="2 3">
    <name type="scientific">Hericium alpestre</name>
    <dbReference type="NCBI Taxonomy" id="135208"/>
    <lineage>
        <taxon>Eukaryota</taxon>
        <taxon>Fungi</taxon>
        <taxon>Dikarya</taxon>
        <taxon>Basidiomycota</taxon>
        <taxon>Agaricomycotina</taxon>
        <taxon>Agaricomycetes</taxon>
        <taxon>Russulales</taxon>
        <taxon>Hericiaceae</taxon>
        <taxon>Hericium</taxon>
    </lineage>
</organism>
<sequence>MGLLSYFSVISHDEAERLHLATREQRLEDDADCIKMVQQREALKKIAKAEKIKIQNRKRQRSKRQCDQAQKEDPSNAKTAELSCPRQLFKEDAAKNRDVRGQKHEHKATDAKLNNWVNPLLWQQIVNAGHEAGPQLSPTEIVKILKARNLQNFSKLTPQVLGCYIERPLNNNGSCTFEVEGSKQVAVTSKEEKRAWTAVVGVTAAGNVLPMQIVMKGGSQHSLPSSNSLDYAESKELGLLFGLNAKNYWSNIPLLEEYLKKIVTPHFSMQKQRLGYPEDQECVVLLDCWLVHRSEEF</sequence>
<protein>
    <recommendedName>
        <fullName evidence="4">DDE-1 domain-containing protein</fullName>
    </recommendedName>
</protein>
<comment type="caution">
    <text evidence="2">The sequence shown here is derived from an EMBL/GenBank/DDBJ whole genome shotgun (WGS) entry which is preliminary data.</text>
</comment>